<dbReference type="GeneID" id="58977804"/>
<organism evidence="8">
    <name type="scientific">Methanothermobacter wolfeii</name>
    <name type="common">Methanobacterium wolfei</name>
    <dbReference type="NCBI Taxonomy" id="145261"/>
    <lineage>
        <taxon>Archaea</taxon>
        <taxon>Methanobacteriati</taxon>
        <taxon>Methanobacteriota</taxon>
        <taxon>Methanomada group</taxon>
        <taxon>Methanobacteria</taxon>
        <taxon>Methanobacteriales</taxon>
        <taxon>Methanobacteriaceae</taxon>
        <taxon>Methanothermobacter</taxon>
    </lineage>
</organism>
<name>A0A9E7RV45_METWO</name>
<keyword evidence="9" id="KW-1185">Reference proteome</keyword>
<dbReference type="KEGG" id="mwo:MWSIV6_0142"/>
<keyword evidence="4 5" id="KW-0106">Calcium</keyword>
<dbReference type="HAMAP" id="MF_01222">
    <property type="entry name" value="Archease_arch"/>
    <property type="match status" value="1"/>
</dbReference>
<comment type="similarity">
    <text evidence="1 5">Belongs to the archease family.</text>
</comment>
<protein>
    <recommendedName>
        <fullName evidence="5">Protein archease</fullName>
    </recommendedName>
</protein>
<dbReference type="GeneID" id="75105744"/>
<dbReference type="InterPro" id="IPR022952">
    <property type="entry name" value="Archease_arc"/>
</dbReference>
<feature type="binding site" evidence="5">
    <location>
        <position position="140"/>
    </location>
    <ligand>
        <name>Ca(2+)</name>
        <dbReference type="ChEBI" id="CHEBI:29108"/>
    </ligand>
</feature>
<dbReference type="RefSeq" id="WP_074358313.1">
    <property type="nucleotide sequence ID" value="NZ_CP104550.1"/>
</dbReference>
<evidence type="ECO:0000313" key="7">
    <source>
        <dbReference type="EMBL" id="MEJ8543200.1"/>
    </source>
</evidence>
<dbReference type="Pfam" id="PF01951">
    <property type="entry name" value="Archease"/>
    <property type="match status" value="1"/>
</dbReference>
<dbReference type="Proteomes" id="UP001065373">
    <property type="component" value="Chromosome"/>
</dbReference>
<dbReference type="NCBIfam" id="NF001617">
    <property type="entry name" value="PRK00407.1"/>
    <property type="match status" value="1"/>
</dbReference>
<dbReference type="PANTHER" id="PTHR12682:SF11">
    <property type="entry name" value="PROTEIN ARCHEASE"/>
    <property type="match status" value="1"/>
</dbReference>
<evidence type="ECO:0000256" key="3">
    <source>
        <dbReference type="ARBA" id="ARBA00022723"/>
    </source>
</evidence>
<proteinExistence type="inferred from homology"/>
<gene>
    <name evidence="8" type="ORF">N5910_00790</name>
    <name evidence="7" type="ORF">U2150_06830</name>
</gene>
<evidence type="ECO:0000313" key="9">
    <source>
        <dbReference type="Proteomes" id="UP001369247"/>
    </source>
</evidence>
<dbReference type="InterPro" id="IPR023572">
    <property type="entry name" value="Archease_dom"/>
</dbReference>
<evidence type="ECO:0000256" key="1">
    <source>
        <dbReference type="ARBA" id="ARBA00007963"/>
    </source>
</evidence>
<evidence type="ECO:0000256" key="4">
    <source>
        <dbReference type="ARBA" id="ARBA00022837"/>
    </source>
</evidence>
<evidence type="ECO:0000256" key="2">
    <source>
        <dbReference type="ARBA" id="ARBA00022694"/>
    </source>
</evidence>
<dbReference type="InterPro" id="IPR036820">
    <property type="entry name" value="Archease_dom_sf"/>
</dbReference>
<reference evidence="8" key="1">
    <citation type="submission" date="2022-09" db="EMBL/GenBank/DDBJ databases">
        <title>Characterization of three MwoI isoschizomers from sequenced genome and metagenomes.</title>
        <authorList>
            <person name="Fomenkov A."/>
            <person name="Xu S.Y."/>
            <person name="Roberts R.J."/>
        </authorList>
    </citation>
    <scope>NUCLEOTIDE SEQUENCE</scope>
    <source>
        <strain evidence="8">DSM 2970</strain>
    </source>
</reference>
<dbReference type="GO" id="GO:0006388">
    <property type="term" value="P:tRNA splicing, via endonucleolytic cleavage and ligation"/>
    <property type="evidence" value="ECO:0007669"/>
    <property type="project" value="UniProtKB-UniRule"/>
</dbReference>
<dbReference type="Proteomes" id="UP001369247">
    <property type="component" value="Unassembled WGS sequence"/>
</dbReference>
<dbReference type="GO" id="GO:0005509">
    <property type="term" value="F:calcium ion binding"/>
    <property type="evidence" value="ECO:0007669"/>
    <property type="project" value="UniProtKB-UniRule"/>
</dbReference>
<comment type="function">
    <text evidence="5">Activates the tRNA-splicing ligase complex by facilitating the enzymatic turnover of catalytic subunit RtcB. Acts by promoting the guanylylation of RtcB, a key intermediate step in tRNA ligation. Can also alter the NTP specificity of RtcB such that ATP, dGTP or ITP is used efficiently.</text>
</comment>
<feature type="binding site" evidence="5">
    <location>
        <position position="12"/>
    </location>
    <ligand>
        <name>Ca(2+)</name>
        <dbReference type="ChEBI" id="CHEBI:29108"/>
    </ligand>
</feature>
<evidence type="ECO:0000256" key="5">
    <source>
        <dbReference type="HAMAP-Rule" id="MF_01222"/>
    </source>
</evidence>
<feature type="binding site" evidence="5">
    <location>
        <position position="139"/>
    </location>
    <ligand>
        <name>Ca(2+)</name>
        <dbReference type="ChEBI" id="CHEBI:29108"/>
    </ligand>
</feature>
<dbReference type="Gene3D" id="3.55.10.10">
    <property type="entry name" value="Archease domain"/>
    <property type="match status" value="1"/>
</dbReference>
<dbReference type="PANTHER" id="PTHR12682">
    <property type="entry name" value="ARCHEASE"/>
    <property type="match status" value="1"/>
</dbReference>
<dbReference type="EMBL" id="JAXUHJ010000010">
    <property type="protein sequence ID" value="MEJ8543200.1"/>
    <property type="molecule type" value="Genomic_DNA"/>
</dbReference>
<dbReference type="InterPro" id="IPR002804">
    <property type="entry name" value="Archease"/>
</dbReference>
<accession>A0A9E7RV45</accession>
<dbReference type="AlphaFoldDB" id="A0A9E7RV45"/>
<sequence>MKRFEFFEVTADAGYWAYGHTLEEVFENAALAMFEIMTDTSLVAREEIRKIEVRSEDEVSLLYDWLDELLFLHDTEFILFSKFNVKIDETADGFKLRGTAAGERIKEKHEKRDEVKAVTFHLMEITSEDGLMKARVILDL</sequence>
<dbReference type="SUPFAM" id="SSF69819">
    <property type="entry name" value="MTH1598-like"/>
    <property type="match status" value="1"/>
</dbReference>
<feature type="domain" description="Archease" evidence="6">
    <location>
        <begin position="4"/>
        <end position="140"/>
    </location>
</feature>
<evidence type="ECO:0000313" key="8">
    <source>
        <dbReference type="EMBL" id="UXH31873.1"/>
    </source>
</evidence>
<evidence type="ECO:0000259" key="6">
    <source>
        <dbReference type="Pfam" id="PF01951"/>
    </source>
</evidence>
<dbReference type="EMBL" id="CP104550">
    <property type="protein sequence ID" value="UXH31873.1"/>
    <property type="molecule type" value="Genomic_DNA"/>
</dbReference>
<keyword evidence="3 5" id="KW-0479">Metal-binding</keyword>
<reference evidence="7 9" key="2">
    <citation type="submission" date="2023-12" db="EMBL/GenBank/DDBJ databases">
        <title>Phenotypic and Genomic Characterization of Methanothermobacter wolfeii Strain BSEL, a CO2-Capturing Archaeon with Minimal Nutrient Requirements.</title>
        <authorList>
            <person name="Ale Enriquez F."/>
            <person name="Ahring B.K."/>
        </authorList>
    </citation>
    <scope>NUCLEOTIDE SEQUENCE [LARGE SCALE GENOMIC DNA]</scope>
    <source>
        <strain evidence="7 9">BSEL-1</strain>
    </source>
</reference>
<keyword evidence="2 5" id="KW-0819">tRNA processing</keyword>